<dbReference type="PANTHER" id="PTHR10285">
    <property type="entry name" value="URIDINE KINASE"/>
    <property type="match status" value="1"/>
</dbReference>
<evidence type="ECO:0000313" key="2">
    <source>
        <dbReference type="EMBL" id="AEP29861.1"/>
    </source>
</evidence>
<gene>
    <name evidence="2" type="ordered locus">GNIT_1748</name>
</gene>
<dbReference type="AlphaFoldDB" id="G4QGR6"/>
<dbReference type="KEGG" id="gni:GNIT_1748"/>
<evidence type="ECO:0000313" key="3">
    <source>
        <dbReference type="Proteomes" id="UP000009282"/>
    </source>
</evidence>
<dbReference type="RefSeq" id="WP_014108735.1">
    <property type="nucleotide sequence ID" value="NC_016041.1"/>
</dbReference>
<dbReference type="InterPro" id="IPR006083">
    <property type="entry name" value="PRK/URK"/>
</dbReference>
<reference evidence="2 3" key="1">
    <citation type="journal article" date="2011" name="J. Bacteriol.">
        <title>Complete genome sequence of seawater bacterium Glaciecola nitratireducens FR1064T.</title>
        <authorList>
            <person name="Bian F."/>
            <person name="Qin Q.L."/>
            <person name="Xie B.B."/>
            <person name="Shu Y.L."/>
            <person name="Zhang X.Y."/>
            <person name="Yu Y."/>
            <person name="Chen B."/>
            <person name="Chen X.L."/>
            <person name="Zhou B.C."/>
            <person name="Zhang Y.Z."/>
        </authorList>
    </citation>
    <scope>NUCLEOTIDE SEQUENCE [LARGE SCALE GENOMIC DNA]</scope>
    <source>
        <strain evidence="3">JCM 12485 / KCTC 12276 / FR1064</strain>
    </source>
</reference>
<feature type="domain" description="Phosphoribulokinase/uridine kinase" evidence="1">
    <location>
        <begin position="55"/>
        <end position="170"/>
    </location>
</feature>
<dbReference type="GO" id="GO:0005524">
    <property type="term" value="F:ATP binding"/>
    <property type="evidence" value="ECO:0007669"/>
    <property type="project" value="InterPro"/>
</dbReference>
<dbReference type="InterPro" id="IPR027417">
    <property type="entry name" value="P-loop_NTPase"/>
</dbReference>
<dbReference type="eggNOG" id="COG4240">
    <property type="taxonomic scope" value="Bacteria"/>
</dbReference>
<dbReference type="SUPFAM" id="SSF52540">
    <property type="entry name" value="P-loop containing nucleoside triphosphate hydrolases"/>
    <property type="match status" value="1"/>
</dbReference>
<sequence length="302" mass="34480">MLKLTKLIEQYIAKEKLPNAYLDVALKWFKPLCDSIDLHQKKSKQTKDASPCPFFIGINGCQGSGKSTLSGLMSYLFNEYYGKKSVVLSLDDFYFTKLERTNLAQTVHPLLLTRGVPGTHDTQLMSDVFASLASGEALSIPTFDKSIDDRAPMSMWQEVAGPVDIVIVEGWCWGTHAQDNKALATPINSLEKNSDSDGTWRSYVNNALLTQYTPLYSYMDSWVFLKAPSFDAVYAWRRQQEKKLKLRVGNASNIMSDEEILTFIQYYQRLTVHTLCTLEKYADFIFELDNERNITRSRYHAK</sequence>
<dbReference type="HOGENOM" id="CLU_056986_2_1_6"/>
<organism evidence="2 3">
    <name type="scientific">Glaciecola nitratireducens (strain JCM 12485 / KCTC 12276 / FR1064)</name>
    <dbReference type="NCBI Taxonomy" id="1085623"/>
    <lineage>
        <taxon>Bacteria</taxon>
        <taxon>Pseudomonadati</taxon>
        <taxon>Pseudomonadota</taxon>
        <taxon>Gammaproteobacteria</taxon>
        <taxon>Alteromonadales</taxon>
        <taxon>Alteromonadaceae</taxon>
        <taxon>Brumicola</taxon>
    </lineage>
</organism>
<proteinExistence type="predicted"/>
<evidence type="ECO:0000259" key="1">
    <source>
        <dbReference type="Pfam" id="PF00485"/>
    </source>
</evidence>
<accession>G4QGR6</accession>
<dbReference type="GO" id="GO:0016301">
    <property type="term" value="F:kinase activity"/>
    <property type="evidence" value="ECO:0007669"/>
    <property type="project" value="InterPro"/>
</dbReference>
<name>G4QGR6_GLANF</name>
<dbReference type="Gene3D" id="3.40.50.300">
    <property type="entry name" value="P-loop containing nucleotide triphosphate hydrolases"/>
    <property type="match status" value="1"/>
</dbReference>
<protein>
    <recommendedName>
        <fullName evidence="1">Phosphoribulokinase/uridine kinase domain-containing protein</fullName>
    </recommendedName>
</protein>
<dbReference type="STRING" id="1085623.GNIT_1748"/>
<dbReference type="Proteomes" id="UP000009282">
    <property type="component" value="Chromosome"/>
</dbReference>
<keyword evidence="3" id="KW-1185">Reference proteome</keyword>
<dbReference type="OrthoDB" id="455474at2"/>
<dbReference type="Pfam" id="PF00485">
    <property type="entry name" value="PRK"/>
    <property type="match status" value="1"/>
</dbReference>
<dbReference type="EMBL" id="CP003060">
    <property type="protein sequence ID" value="AEP29861.1"/>
    <property type="molecule type" value="Genomic_DNA"/>
</dbReference>